<accession>A0A5B0HA24</accession>
<dbReference type="Proteomes" id="UP000325273">
    <property type="component" value="Unassembled WGS sequence"/>
</dbReference>
<evidence type="ECO:0000313" key="1">
    <source>
        <dbReference type="EMBL" id="KAA1012069.1"/>
    </source>
</evidence>
<protein>
    <submittedName>
        <fullName evidence="1">Uncharacterized protein</fullName>
    </submittedName>
</protein>
<gene>
    <name evidence="1" type="ORF">FVF58_13235</name>
</gene>
<organism evidence="1 2">
    <name type="scientific">Paraburkholderia panacisoli</name>
    <dbReference type="NCBI Taxonomy" id="2603818"/>
    <lineage>
        <taxon>Bacteria</taxon>
        <taxon>Pseudomonadati</taxon>
        <taxon>Pseudomonadota</taxon>
        <taxon>Betaproteobacteria</taxon>
        <taxon>Burkholderiales</taxon>
        <taxon>Burkholderiaceae</taxon>
        <taxon>Paraburkholderia</taxon>
    </lineage>
</organism>
<comment type="caution">
    <text evidence="1">The sequence shown here is derived from an EMBL/GenBank/DDBJ whole genome shotgun (WGS) entry which is preliminary data.</text>
</comment>
<dbReference type="RefSeq" id="WP_149670340.1">
    <property type="nucleotide sequence ID" value="NZ_VTUZ01000007.1"/>
</dbReference>
<keyword evidence="2" id="KW-1185">Reference proteome</keyword>
<name>A0A5B0HA24_9BURK</name>
<sequence>MPRARKGAEQAEKNAYRSLYLTELARGSSHIASTLSPQTQRIAIAEIVDEFCTQHGADKLVIFRELLAESLEKRNQPGAAQAVLNFKPD</sequence>
<dbReference type="AlphaFoldDB" id="A0A5B0HA24"/>
<dbReference type="EMBL" id="VTUZ01000007">
    <property type="protein sequence ID" value="KAA1012069.1"/>
    <property type="molecule type" value="Genomic_DNA"/>
</dbReference>
<proteinExistence type="predicted"/>
<reference evidence="1 2" key="1">
    <citation type="submission" date="2019-08" db="EMBL/GenBank/DDBJ databases">
        <title>Paraburkholderia sp. DCY113.</title>
        <authorList>
            <person name="Kang J."/>
        </authorList>
    </citation>
    <scope>NUCLEOTIDE SEQUENCE [LARGE SCALE GENOMIC DNA]</scope>
    <source>
        <strain evidence="1 2">DCY113</strain>
    </source>
</reference>
<evidence type="ECO:0000313" key="2">
    <source>
        <dbReference type="Proteomes" id="UP000325273"/>
    </source>
</evidence>